<proteinExistence type="inferred from homology"/>
<dbReference type="PANTHER" id="PTHR30472:SF25">
    <property type="entry name" value="ABC TRANSPORTER PERMEASE PROTEIN MJ0876-RELATED"/>
    <property type="match status" value="1"/>
</dbReference>
<keyword evidence="3" id="KW-0813">Transport</keyword>
<feature type="transmembrane region" description="Helical" evidence="8">
    <location>
        <begin position="185"/>
        <end position="206"/>
    </location>
</feature>
<keyword evidence="4" id="KW-1003">Cell membrane</keyword>
<evidence type="ECO:0000313" key="9">
    <source>
        <dbReference type="EMBL" id="GAG93441.1"/>
    </source>
</evidence>
<evidence type="ECO:0000256" key="6">
    <source>
        <dbReference type="ARBA" id="ARBA00022989"/>
    </source>
</evidence>
<comment type="caution">
    <text evidence="9">The sequence shown here is derived from an EMBL/GenBank/DDBJ whole genome shotgun (WGS) entry which is preliminary data.</text>
</comment>
<feature type="transmembrane region" description="Helical" evidence="8">
    <location>
        <begin position="144"/>
        <end position="165"/>
    </location>
</feature>
<dbReference type="InterPro" id="IPR037294">
    <property type="entry name" value="ABC_BtuC-like"/>
</dbReference>
<evidence type="ECO:0000256" key="2">
    <source>
        <dbReference type="ARBA" id="ARBA00007935"/>
    </source>
</evidence>
<gene>
    <name evidence="9" type="ORF">S01H4_36571</name>
</gene>
<dbReference type="GO" id="GO:0005886">
    <property type="term" value="C:plasma membrane"/>
    <property type="evidence" value="ECO:0007669"/>
    <property type="project" value="UniProtKB-SubCell"/>
</dbReference>
<dbReference type="Pfam" id="PF01032">
    <property type="entry name" value="FecCD"/>
    <property type="match status" value="1"/>
</dbReference>
<feature type="transmembrane region" description="Helical" evidence="8">
    <location>
        <begin position="109"/>
        <end position="132"/>
    </location>
</feature>
<name>X1DAJ5_9ZZZZ</name>
<keyword evidence="6 8" id="KW-1133">Transmembrane helix</keyword>
<feature type="non-terminal residue" evidence="9">
    <location>
        <position position="219"/>
    </location>
</feature>
<protein>
    <recommendedName>
        <fullName evidence="10">Iron ABC transporter permease</fullName>
    </recommendedName>
</protein>
<evidence type="ECO:0000256" key="3">
    <source>
        <dbReference type="ARBA" id="ARBA00022448"/>
    </source>
</evidence>
<dbReference type="InterPro" id="IPR000522">
    <property type="entry name" value="ABC_transptr_permease_BtuC"/>
</dbReference>
<dbReference type="GO" id="GO:0022857">
    <property type="term" value="F:transmembrane transporter activity"/>
    <property type="evidence" value="ECO:0007669"/>
    <property type="project" value="InterPro"/>
</dbReference>
<dbReference type="PANTHER" id="PTHR30472">
    <property type="entry name" value="FERRIC ENTEROBACTIN TRANSPORT SYSTEM PERMEASE PROTEIN"/>
    <property type="match status" value="1"/>
</dbReference>
<comment type="subcellular location">
    <subcellularLocation>
        <location evidence="1">Cell membrane</location>
        <topology evidence="1">Multi-pass membrane protein</topology>
    </subcellularLocation>
</comment>
<dbReference type="EMBL" id="BART01019567">
    <property type="protein sequence ID" value="GAG93441.1"/>
    <property type="molecule type" value="Genomic_DNA"/>
</dbReference>
<evidence type="ECO:0000256" key="5">
    <source>
        <dbReference type="ARBA" id="ARBA00022692"/>
    </source>
</evidence>
<evidence type="ECO:0008006" key="10">
    <source>
        <dbReference type="Google" id="ProtNLM"/>
    </source>
</evidence>
<reference evidence="9" key="1">
    <citation type="journal article" date="2014" name="Front. Microbiol.">
        <title>High frequency of phylogenetically diverse reductive dehalogenase-homologous genes in deep subseafloor sedimentary metagenomes.</title>
        <authorList>
            <person name="Kawai M."/>
            <person name="Futagami T."/>
            <person name="Toyoda A."/>
            <person name="Takaki Y."/>
            <person name="Nishi S."/>
            <person name="Hori S."/>
            <person name="Arai W."/>
            <person name="Tsubouchi T."/>
            <person name="Morono Y."/>
            <person name="Uchiyama I."/>
            <person name="Ito T."/>
            <person name="Fujiyama A."/>
            <person name="Inagaki F."/>
            <person name="Takami H."/>
        </authorList>
    </citation>
    <scope>NUCLEOTIDE SEQUENCE</scope>
    <source>
        <strain evidence="9">Expedition CK06-06</strain>
    </source>
</reference>
<organism evidence="9">
    <name type="scientific">marine sediment metagenome</name>
    <dbReference type="NCBI Taxonomy" id="412755"/>
    <lineage>
        <taxon>unclassified sequences</taxon>
        <taxon>metagenomes</taxon>
        <taxon>ecological metagenomes</taxon>
    </lineage>
</organism>
<dbReference type="GO" id="GO:0033214">
    <property type="term" value="P:siderophore-iron import into cell"/>
    <property type="evidence" value="ECO:0007669"/>
    <property type="project" value="TreeGrafter"/>
</dbReference>
<feature type="transmembrane region" description="Helical" evidence="8">
    <location>
        <begin position="83"/>
        <end position="103"/>
    </location>
</feature>
<evidence type="ECO:0000256" key="8">
    <source>
        <dbReference type="SAM" id="Phobius"/>
    </source>
</evidence>
<keyword evidence="5 8" id="KW-0812">Transmembrane</keyword>
<dbReference type="SUPFAM" id="SSF81345">
    <property type="entry name" value="ABC transporter involved in vitamin B12 uptake, BtuC"/>
    <property type="match status" value="1"/>
</dbReference>
<sequence length="219" mass="23195">MLIIVAASIGAAKVSLKDTGLIIASFIPGVNYFINVEDLNPQEIVIISQIRLPRIFLSIFVGIALASAGVIFQGLFRNPMADPFVIGVSAGAAFGATIGLVFITGVGLLGISTTTIFALIGALATTFLVYSISSARGKVSVTTLLLSGIALSAMLSAMTSFIMIFRAHNLAKIIFWIMGGLTAASWYKFNIIAPMVVVLIIISGFYMRDLNIISLGDER</sequence>
<dbReference type="Gene3D" id="1.10.3470.10">
    <property type="entry name" value="ABC transporter involved in vitamin B12 uptake, BtuC"/>
    <property type="match status" value="1"/>
</dbReference>
<accession>X1DAJ5</accession>
<feature type="transmembrane region" description="Helical" evidence="8">
    <location>
        <begin position="55"/>
        <end position="76"/>
    </location>
</feature>
<dbReference type="AlphaFoldDB" id="X1DAJ5"/>
<comment type="similarity">
    <text evidence="2">Belongs to the binding-protein-dependent transport system permease family. FecCD subfamily.</text>
</comment>
<keyword evidence="7 8" id="KW-0472">Membrane</keyword>
<evidence type="ECO:0000256" key="7">
    <source>
        <dbReference type="ARBA" id="ARBA00023136"/>
    </source>
</evidence>
<evidence type="ECO:0000256" key="1">
    <source>
        <dbReference type="ARBA" id="ARBA00004651"/>
    </source>
</evidence>
<evidence type="ECO:0000256" key="4">
    <source>
        <dbReference type="ARBA" id="ARBA00022475"/>
    </source>
</evidence>